<feature type="compositionally biased region" description="Low complexity" evidence="4">
    <location>
        <begin position="504"/>
        <end position="516"/>
    </location>
</feature>
<comment type="caution">
    <text evidence="7">The sequence shown here is derived from an EMBL/GenBank/DDBJ whole genome shotgun (WGS) entry which is preliminary data.</text>
</comment>
<feature type="region of interest" description="Disordered" evidence="4">
    <location>
        <begin position="564"/>
        <end position="663"/>
    </location>
</feature>
<dbReference type="SMART" id="SM00509">
    <property type="entry name" value="TFS2N"/>
    <property type="match status" value="1"/>
</dbReference>
<dbReference type="OMA" id="MHGASNR"/>
<dbReference type="GO" id="GO:0003682">
    <property type="term" value="F:chromatin binding"/>
    <property type="evidence" value="ECO:0007669"/>
    <property type="project" value="InterPro"/>
</dbReference>
<dbReference type="Pfam" id="PF01426">
    <property type="entry name" value="BAH"/>
    <property type="match status" value="1"/>
</dbReference>
<dbReference type="SUPFAM" id="SSF47676">
    <property type="entry name" value="Conserved domain common to transcription factors TFIIS, elongin A, CRSP70"/>
    <property type="match status" value="1"/>
</dbReference>
<dbReference type="STRING" id="59895.A0A118K5H0"/>
<dbReference type="EMBL" id="LEKV01001070">
    <property type="protein sequence ID" value="KVI09091.1"/>
    <property type="molecule type" value="Genomic_DNA"/>
</dbReference>
<feature type="region of interest" description="Disordered" evidence="4">
    <location>
        <begin position="1025"/>
        <end position="1046"/>
    </location>
</feature>
<feature type="compositionally biased region" description="Basic and acidic residues" evidence="4">
    <location>
        <begin position="517"/>
        <end position="531"/>
    </location>
</feature>
<feature type="region of interest" description="Disordered" evidence="4">
    <location>
        <begin position="412"/>
        <end position="534"/>
    </location>
</feature>
<feature type="region of interest" description="Disordered" evidence="4">
    <location>
        <begin position="1461"/>
        <end position="1542"/>
    </location>
</feature>
<protein>
    <submittedName>
        <fullName evidence="7">Bromo adjacent homology (BAH) domain-containing protein</fullName>
    </submittedName>
</protein>
<feature type="region of interest" description="Disordered" evidence="4">
    <location>
        <begin position="767"/>
        <end position="810"/>
    </location>
</feature>
<dbReference type="InterPro" id="IPR003617">
    <property type="entry name" value="TFIIS/CRSP70_N_sub"/>
</dbReference>
<feature type="region of interest" description="Disordered" evidence="4">
    <location>
        <begin position="893"/>
        <end position="950"/>
    </location>
</feature>
<dbReference type="InterPro" id="IPR043151">
    <property type="entry name" value="BAH_sf"/>
</dbReference>
<dbReference type="Proteomes" id="UP000243975">
    <property type="component" value="Unassembled WGS sequence"/>
</dbReference>
<feature type="compositionally biased region" description="Basic and acidic residues" evidence="4">
    <location>
        <begin position="224"/>
        <end position="241"/>
    </location>
</feature>
<feature type="compositionally biased region" description="Basic and acidic residues" evidence="4">
    <location>
        <begin position="1025"/>
        <end position="1043"/>
    </location>
</feature>
<name>A0A118K5H0_CYNCS</name>
<evidence type="ECO:0000259" key="5">
    <source>
        <dbReference type="PROSITE" id="PS51038"/>
    </source>
</evidence>
<evidence type="ECO:0000256" key="2">
    <source>
        <dbReference type="ARBA" id="ARBA00023242"/>
    </source>
</evidence>
<proteinExistence type="predicted"/>
<organism evidence="7 8">
    <name type="scientific">Cynara cardunculus var. scolymus</name>
    <name type="common">Globe artichoke</name>
    <name type="synonym">Cynara scolymus</name>
    <dbReference type="NCBI Taxonomy" id="59895"/>
    <lineage>
        <taxon>Eukaryota</taxon>
        <taxon>Viridiplantae</taxon>
        <taxon>Streptophyta</taxon>
        <taxon>Embryophyta</taxon>
        <taxon>Tracheophyta</taxon>
        <taxon>Spermatophyta</taxon>
        <taxon>Magnoliopsida</taxon>
        <taxon>eudicotyledons</taxon>
        <taxon>Gunneridae</taxon>
        <taxon>Pentapetalae</taxon>
        <taxon>asterids</taxon>
        <taxon>campanulids</taxon>
        <taxon>Asterales</taxon>
        <taxon>Asteraceae</taxon>
        <taxon>Carduoideae</taxon>
        <taxon>Cardueae</taxon>
        <taxon>Carduinae</taxon>
        <taxon>Cynara</taxon>
    </lineage>
</organism>
<dbReference type="PROSITE" id="PS51319">
    <property type="entry name" value="TFIIS_N"/>
    <property type="match status" value="1"/>
</dbReference>
<evidence type="ECO:0000313" key="7">
    <source>
        <dbReference type="EMBL" id="KVI09091.1"/>
    </source>
</evidence>
<dbReference type="CDD" id="cd00183">
    <property type="entry name" value="TFIIS_I"/>
    <property type="match status" value="1"/>
</dbReference>
<dbReference type="PROSITE" id="PS51038">
    <property type="entry name" value="BAH"/>
    <property type="match status" value="1"/>
</dbReference>
<evidence type="ECO:0000256" key="1">
    <source>
        <dbReference type="ARBA" id="ARBA00004123"/>
    </source>
</evidence>
<dbReference type="SMART" id="SM00439">
    <property type="entry name" value="BAH"/>
    <property type="match status" value="1"/>
</dbReference>
<feature type="compositionally biased region" description="Basic and acidic residues" evidence="4">
    <location>
        <begin position="900"/>
        <end position="913"/>
    </location>
</feature>
<dbReference type="Gramene" id="KVI09091">
    <property type="protein sequence ID" value="KVI09091"/>
    <property type="gene ID" value="Ccrd_012469"/>
</dbReference>
<dbReference type="InterPro" id="IPR001025">
    <property type="entry name" value="BAH_dom"/>
</dbReference>
<feature type="region of interest" description="Disordered" evidence="4">
    <location>
        <begin position="181"/>
        <end position="245"/>
    </location>
</feature>
<evidence type="ECO:0000256" key="4">
    <source>
        <dbReference type="SAM" id="MobiDB-lite"/>
    </source>
</evidence>
<feature type="domain" description="TFIIS N-terminal" evidence="6">
    <location>
        <begin position="319"/>
        <end position="404"/>
    </location>
</feature>
<feature type="compositionally biased region" description="Polar residues" evidence="4">
    <location>
        <begin position="193"/>
        <end position="216"/>
    </location>
</feature>
<feature type="domain" description="BAH" evidence="5">
    <location>
        <begin position="38"/>
        <end position="153"/>
    </location>
</feature>
<comment type="subcellular location">
    <subcellularLocation>
        <location evidence="1 3">Nucleus</location>
    </subcellularLocation>
</comment>
<gene>
    <name evidence="7" type="ORF">Ccrd_012469</name>
</gene>
<dbReference type="InterPro" id="IPR017923">
    <property type="entry name" value="TFIIS_N"/>
</dbReference>
<feature type="compositionally biased region" description="Basic and acidic residues" evidence="4">
    <location>
        <begin position="1518"/>
        <end position="1532"/>
    </location>
</feature>
<dbReference type="Gene3D" id="1.20.930.10">
    <property type="entry name" value="Conserved domain common to transcription factors TFIIS, elongin A, CRSP70"/>
    <property type="match status" value="1"/>
</dbReference>
<accession>A0A118K5H0</accession>
<evidence type="ECO:0000256" key="3">
    <source>
        <dbReference type="PROSITE-ProRule" id="PRU00649"/>
    </source>
</evidence>
<feature type="compositionally biased region" description="Basic residues" evidence="4">
    <location>
        <begin position="1533"/>
        <end position="1542"/>
    </location>
</feature>
<dbReference type="PANTHER" id="PTHR46548">
    <property type="entry name" value="BAH AND TFIIS DOMAIN-CONTAINING PROTEIN-RELATED"/>
    <property type="match status" value="1"/>
</dbReference>
<sequence length="1542" mass="163873">MVLVAKYEEEGSIFRKTDVVDDHDGRRLLCMGGGKDGRKIHVGDCALFKPPHDSPPFVGIIRRLIVGKEDNLNLSVNWLYRPADVKLVKGASLEAAPNEVFYSFHQDEIPAASLLHPCKVAFLRKGVELPSRISSFVCRRVYDIESKRLWWLTDQDYINERQEEVDQLLNKTRVEMYGALQAGGHSPKPLNGPNGTTQLKSSTDNIQNSSSMPSQVKSKKREHGVHSSDSVKRERLSKADDADSAQLRPEDTLKIEIAKITDKGGLVDFEGVEKIIRLMQPETAEKKVDLACRIMLVDVISLTESFDCLGRFVQLRGLLILDEWLQEVHKGKIGDGSPKGSDKSVEEFLFALLRALDRLPVNLHALQTCNVGKSVNHLRSHKNPEILKKARSLVDTWKKRVEAEMNIIETRSGTRRGGSWPNKPMMPEVSPMGNRRIGGASEGGAKISTPQPSVLKAQQGKHNSGEAIVKSPESPSTIKPLAPVAAGTGSADVPPVTTKEEKSSSSSPSANNSHSCSSEHGKVGASCKEDAPGSTSGCINKISSGISHSRKSINVVHGSAVPGVQKEGGLGKSVDRNFVSGKGSPIRATPERGADTSFADNINNQRLIVRLPSTGPSPARTGSGGSVEDASATFGKSSLVHSEKQDHLDRRTRGKGDAPPGNNLLAMSTNSSQGKDGLVGFDDVKKGIIIPGDEHGRDGEIAERLTEASKATGSASGGTLKSTKSYEASYSSINALVESCAKFSEVNASAPVGDDVGMNLLASVAAGEMSTSDASPAGSPENKRALPEDTSPRNDAKSRQSIENGCQSEDKLKVTNGHVMMEQVSSVGCLPAQGGSQQQVLSAVNHICTDGKVASFVDSSVAGLPQNGNSVLVAPEAKPAALVADTSALLPSIESTGTGKEGDEVFQSHDGRKFSPNKLRSYHFPNLKPNNSSPLSDEDKNAGSALEKATENKRVCSDATINAKVETLLNDESASWSSEKHEDEKKLVLKVSSGSNVLLQKEHSKGSELPTTSCGYVGLGPKAEEAEDKKMGSHAEQSEKANVDPDSSVLLQTSELAQESIDKNEVVVSGGSAPSDKSPVVAVQQVRTCLKQSDVPEGDISEQPASRGDFSTISTPVSETVVKLDFDLNEVLPSDDGIQGDVEMPSNPGRFSAVHTPCSLPSAGSVMTGNRPASITVAAAAKGPFISSENLLRGKTELGWKGSAATSAFRPAEPRKVIDVPASDNKQARGFLDFDLNVGVVEDVGNSGPSGGGLDLDLNACEESPDVGHLSVGISRPAIPQLPPRSLLSGRFSNLEPNSSRDFDLNNGPGVEEIGGESIPLTRNGIQFLSAVPSMRMNNMEMGNFSWFPPSSTYPAITVPGVLPGRGEQSYPMVLGASSSQRMLSPAGTSFNPEIFRGPVLSSSPAVAFSSSTPFQFPGFPFETNFSVPSNTAAYVGPPGGGGLCFPTIPSGGYRPSPYVMSVGGGNNDNRKWGSQQQQQGQGGLDLNSSGPGGGMTERGDDSEQLKMFHQQLAGGLKRKEPVDGWDGDHRNSSYKHHPSWQ</sequence>
<feature type="compositionally biased region" description="Basic and acidic residues" evidence="4">
    <location>
        <begin position="781"/>
        <end position="800"/>
    </location>
</feature>
<reference evidence="7 8" key="1">
    <citation type="journal article" date="2016" name="Sci. Rep.">
        <title>The genome sequence of the outbreeding globe artichoke constructed de novo incorporating a phase-aware low-pass sequencing strategy of F1 progeny.</title>
        <authorList>
            <person name="Scaglione D."/>
            <person name="Reyes-Chin-Wo S."/>
            <person name="Acquadro A."/>
            <person name="Froenicke L."/>
            <person name="Portis E."/>
            <person name="Beitel C."/>
            <person name="Tirone M."/>
            <person name="Mauro R."/>
            <person name="Lo Monaco A."/>
            <person name="Mauromicale G."/>
            <person name="Faccioli P."/>
            <person name="Cattivelli L."/>
            <person name="Rieseberg L."/>
            <person name="Michelmore R."/>
            <person name="Lanteri S."/>
        </authorList>
    </citation>
    <scope>NUCLEOTIDE SEQUENCE [LARGE SCALE GENOMIC DNA]</scope>
    <source>
        <strain evidence="7">2C</strain>
    </source>
</reference>
<evidence type="ECO:0000259" key="6">
    <source>
        <dbReference type="PROSITE" id="PS51319"/>
    </source>
</evidence>
<dbReference type="PANTHER" id="PTHR46548:SF1">
    <property type="entry name" value="BAH AND TFIIS DOMAIN-CONTAINING PROTEIN-RELATED"/>
    <property type="match status" value="1"/>
</dbReference>
<feature type="compositionally biased region" description="Basic and acidic residues" evidence="4">
    <location>
        <begin position="1498"/>
        <end position="1507"/>
    </location>
</feature>
<dbReference type="Pfam" id="PF08711">
    <property type="entry name" value="Med26"/>
    <property type="match status" value="1"/>
</dbReference>
<dbReference type="InterPro" id="IPR035441">
    <property type="entry name" value="TFIIS/LEDGF_dom_sf"/>
</dbReference>
<evidence type="ECO:0000313" key="8">
    <source>
        <dbReference type="Proteomes" id="UP000243975"/>
    </source>
</evidence>
<feature type="compositionally biased region" description="Basic and acidic residues" evidence="4">
    <location>
        <begin position="641"/>
        <end position="656"/>
    </location>
</feature>
<keyword evidence="2 3" id="KW-0539">Nucleus</keyword>
<keyword evidence="8" id="KW-1185">Reference proteome</keyword>
<dbReference type="GO" id="GO:0005634">
    <property type="term" value="C:nucleus"/>
    <property type="evidence" value="ECO:0007669"/>
    <property type="project" value="UniProtKB-SubCell"/>
</dbReference>
<dbReference type="Gene3D" id="2.30.30.490">
    <property type="match status" value="1"/>
</dbReference>